<accession>A0ABQ5U6T8</accession>
<comment type="caution">
    <text evidence="1">The sequence shown here is derived from an EMBL/GenBank/DDBJ whole genome shotgun (WGS) entry which is preliminary data.</text>
</comment>
<dbReference type="EMBL" id="BSNF01000008">
    <property type="protein sequence ID" value="GLQ07116.1"/>
    <property type="molecule type" value="Genomic_DNA"/>
</dbReference>
<reference evidence="1" key="2">
    <citation type="submission" date="2023-01" db="EMBL/GenBank/DDBJ databases">
        <title>Draft genome sequence of Sneathiella chinensis strain NBRC 103408.</title>
        <authorList>
            <person name="Sun Q."/>
            <person name="Mori K."/>
        </authorList>
    </citation>
    <scope>NUCLEOTIDE SEQUENCE</scope>
    <source>
        <strain evidence="1">NBRC 103408</strain>
    </source>
</reference>
<protein>
    <submittedName>
        <fullName evidence="1">Uncharacterized protein</fullName>
    </submittedName>
</protein>
<organism evidence="1 2">
    <name type="scientific">Sneathiella chinensis</name>
    <dbReference type="NCBI Taxonomy" id="349750"/>
    <lineage>
        <taxon>Bacteria</taxon>
        <taxon>Pseudomonadati</taxon>
        <taxon>Pseudomonadota</taxon>
        <taxon>Alphaproteobacteria</taxon>
        <taxon>Sneathiellales</taxon>
        <taxon>Sneathiellaceae</taxon>
        <taxon>Sneathiella</taxon>
    </lineage>
</organism>
<evidence type="ECO:0000313" key="1">
    <source>
        <dbReference type="EMBL" id="GLQ07116.1"/>
    </source>
</evidence>
<reference evidence="1" key="1">
    <citation type="journal article" date="2014" name="Int. J. Syst. Evol. Microbiol.">
        <title>Complete genome of a new Firmicutes species belonging to the dominant human colonic microbiota ('Ruminococcus bicirculans') reveals two chromosomes and a selective capacity to utilize plant glucans.</title>
        <authorList>
            <consortium name="NISC Comparative Sequencing Program"/>
            <person name="Wegmann U."/>
            <person name="Louis P."/>
            <person name="Goesmann A."/>
            <person name="Henrissat B."/>
            <person name="Duncan S.H."/>
            <person name="Flint H.J."/>
        </authorList>
    </citation>
    <scope>NUCLEOTIDE SEQUENCE</scope>
    <source>
        <strain evidence="1">NBRC 103408</strain>
    </source>
</reference>
<dbReference type="RefSeq" id="WP_169561185.1">
    <property type="nucleotide sequence ID" value="NZ_BSNF01000008.1"/>
</dbReference>
<keyword evidence="2" id="KW-1185">Reference proteome</keyword>
<dbReference type="Proteomes" id="UP001161409">
    <property type="component" value="Unassembled WGS sequence"/>
</dbReference>
<name>A0ABQ5U6T8_9PROT</name>
<gene>
    <name evidence="1" type="ORF">GCM10007924_23370</name>
</gene>
<evidence type="ECO:0000313" key="2">
    <source>
        <dbReference type="Proteomes" id="UP001161409"/>
    </source>
</evidence>
<sequence length="318" mass="35871">MNKQAIRSRNLLAAPTRIEPAFDDAAGIHALVAKGSPYKTLSAVHRNPEMTSGGWFRNFWALGGKVVFEGAEPYFYNSRFIAAAKQSFQAEIIRPVAMMTNFNLPAPEAPAHLDLPFFRGIQNREVPSWMLAPMGYSNLFHEWAIPVASAITWFYEGEGGEFEYWPNGLDGPSLTERPPYTNRSVLADNEYMYHRVGAIGAREEQKRFEGLDYHATLNLTASNMWEVREGEQVVEQYAYGQVRLSILWKAYCFRSQQEADSYDDHSHDLTADMVVDIFCQDLTRRGIAHQAPTDLVGDKAWHEVITSTYSAPQGAAAY</sequence>
<proteinExistence type="predicted"/>